<dbReference type="GO" id="GO:1990904">
    <property type="term" value="C:ribonucleoprotein complex"/>
    <property type="evidence" value="ECO:0007669"/>
    <property type="project" value="UniProtKB-KW"/>
</dbReference>
<gene>
    <name evidence="12" type="ORF">MS3_07336</name>
</gene>
<name>A0A095C9G0_SCHHA</name>
<dbReference type="PROSITE" id="PS50102">
    <property type="entry name" value="RRM"/>
    <property type="match status" value="1"/>
</dbReference>
<evidence type="ECO:0000256" key="10">
    <source>
        <dbReference type="SAM" id="MobiDB-lite"/>
    </source>
</evidence>
<keyword evidence="7" id="KW-0539">Nucleus</keyword>
<keyword evidence="8" id="KW-0687">Ribonucleoprotein</keyword>
<dbReference type="PANTHER" id="PTHR10352">
    <property type="entry name" value="EUKARYOTIC TRANSLATION INITIATION FACTOR 3 SUBUNIT G"/>
    <property type="match status" value="1"/>
</dbReference>
<evidence type="ECO:0000256" key="6">
    <source>
        <dbReference type="ARBA" id="ARBA00022884"/>
    </source>
</evidence>
<evidence type="ECO:0000256" key="2">
    <source>
        <dbReference type="ARBA" id="ARBA00008033"/>
    </source>
</evidence>
<evidence type="ECO:0000256" key="1">
    <source>
        <dbReference type="ARBA" id="ARBA00004123"/>
    </source>
</evidence>
<dbReference type="EMBL" id="KL251101">
    <property type="protein sequence ID" value="KGB38928.1"/>
    <property type="molecule type" value="Genomic_DNA"/>
</dbReference>
<evidence type="ECO:0000256" key="4">
    <source>
        <dbReference type="ARBA" id="ARBA00022552"/>
    </source>
</evidence>
<dbReference type="InterPro" id="IPR012677">
    <property type="entry name" value="Nucleotide-bd_a/b_plait_sf"/>
</dbReference>
<evidence type="ECO:0000256" key="8">
    <source>
        <dbReference type="ARBA" id="ARBA00023274"/>
    </source>
</evidence>
<dbReference type="GO" id="GO:0006364">
    <property type="term" value="P:rRNA processing"/>
    <property type="evidence" value="ECO:0007669"/>
    <property type="project" value="UniProtKB-KW"/>
</dbReference>
<feature type="domain" description="RRM" evidence="11">
    <location>
        <begin position="514"/>
        <end position="582"/>
    </location>
</feature>
<organism evidence="12">
    <name type="scientific">Schistosoma haematobium</name>
    <name type="common">Blood fluke</name>
    <dbReference type="NCBI Taxonomy" id="6185"/>
    <lineage>
        <taxon>Eukaryota</taxon>
        <taxon>Metazoa</taxon>
        <taxon>Spiralia</taxon>
        <taxon>Lophotrochozoa</taxon>
        <taxon>Platyhelminthes</taxon>
        <taxon>Trematoda</taxon>
        <taxon>Digenea</taxon>
        <taxon>Strigeidida</taxon>
        <taxon>Schistosomatoidea</taxon>
        <taxon>Schistosomatidae</taxon>
        <taxon>Schistosoma</taxon>
    </lineage>
</organism>
<evidence type="ECO:0000256" key="5">
    <source>
        <dbReference type="ARBA" id="ARBA00022737"/>
    </source>
</evidence>
<dbReference type="GO" id="GO:0005634">
    <property type="term" value="C:nucleus"/>
    <property type="evidence" value="ECO:0007669"/>
    <property type="project" value="UniProtKB-SubCell"/>
</dbReference>
<dbReference type="Pfam" id="PF00076">
    <property type="entry name" value="RRM_1"/>
    <property type="match status" value="1"/>
</dbReference>
<dbReference type="SMART" id="SM00360">
    <property type="entry name" value="RRM"/>
    <property type="match status" value="2"/>
</dbReference>
<dbReference type="InterPro" id="IPR000504">
    <property type="entry name" value="RRM_dom"/>
</dbReference>
<comment type="subcellular location">
    <subcellularLocation>
        <location evidence="1">Nucleus</location>
    </subcellularLocation>
</comment>
<comment type="similarity">
    <text evidence="2">Belongs to the RRM MRD1 family.</text>
</comment>
<dbReference type="InterPro" id="IPR035979">
    <property type="entry name" value="RBD_domain_sf"/>
</dbReference>
<dbReference type="Gene3D" id="3.30.70.330">
    <property type="match status" value="2"/>
</dbReference>
<evidence type="ECO:0000313" key="12">
    <source>
        <dbReference type="EMBL" id="KGB38928.1"/>
    </source>
</evidence>
<dbReference type="STRING" id="6185.A0A095C9G0"/>
<evidence type="ECO:0000259" key="11">
    <source>
        <dbReference type="PROSITE" id="PS50102"/>
    </source>
</evidence>
<evidence type="ECO:0000256" key="9">
    <source>
        <dbReference type="PROSITE-ProRule" id="PRU00176"/>
    </source>
</evidence>
<dbReference type="AlphaFoldDB" id="A0A095C9G0"/>
<dbReference type="CDD" id="cd12568">
    <property type="entry name" value="RRM3_MRD1"/>
    <property type="match status" value="1"/>
</dbReference>
<dbReference type="InterPro" id="IPR034482">
    <property type="entry name" value="Mrd1_RRM3"/>
</dbReference>
<reference evidence="12" key="1">
    <citation type="journal article" date="2012" name="Nat. Genet.">
        <title>Whole-genome sequence of Schistosoma haematobium.</title>
        <authorList>
            <person name="Young N.D."/>
            <person name="Jex A.R."/>
            <person name="Li B."/>
            <person name="Liu S."/>
            <person name="Yang L."/>
            <person name="Xiong Z."/>
            <person name="Li Y."/>
            <person name="Cantacessi C."/>
            <person name="Hall R.S."/>
            <person name="Xu X."/>
            <person name="Chen F."/>
            <person name="Wu X."/>
            <person name="Zerlotini A."/>
            <person name="Oliveira G."/>
            <person name="Hofmann A."/>
            <person name="Zhang G."/>
            <person name="Fang X."/>
            <person name="Kang Y."/>
            <person name="Campbell B.E."/>
            <person name="Loukas A."/>
            <person name="Ranganathan S."/>
            <person name="Rollinson D."/>
            <person name="Rinaldi G."/>
            <person name="Brindley P.J."/>
            <person name="Yang H."/>
            <person name="Wang J."/>
            <person name="Wang J."/>
            <person name="Gasser R.B."/>
        </authorList>
    </citation>
    <scope>NUCLEOTIDE SEQUENCE [LARGE SCALE GENOMIC DNA]</scope>
</reference>
<accession>A0A095C9G0</accession>
<protein>
    <recommendedName>
        <fullName evidence="3">Multiple RNA-binding domain-containing protein 1</fullName>
    </recommendedName>
</protein>
<proteinExistence type="inferred from homology"/>
<keyword evidence="5" id="KW-0677">Repeat</keyword>
<feature type="region of interest" description="Disordered" evidence="10">
    <location>
        <begin position="210"/>
        <end position="233"/>
    </location>
</feature>
<keyword evidence="4" id="KW-0698">rRNA processing</keyword>
<dbReference type="GO" id="GO:0003723">
    <property type="term" value="F:RNA binding"/>
    <property type="evidence" value="ECO:0007669"/>
    <property type="project" value="UniProtKB-UniRule"/>
</dbReference>
<evidence type="ECO:0000256" key="3">
    <source>
        <dbReference type="ARBA" id="ARBA00013428"/>
    </source>
</evidence>
<keyword evidence="6 9" id="KW-0694">RNA-binding</keyword>
<sequence>MTDLTANKGCHSIGLVFFKNHQDLNEALKKKGDIGGRAVKIEEHIQEENETSYVQEPDLPKWLVKTSDEIVSAILEDRLIHILPGQENTEPKDSFRKLLNNFYRNENFADPPKMLLSSFQNDRFQELKKDSSIGHNWNALFIRPDAVATYLAAKFGLTMEQVLDPSGNKSVAVRLAHGETQLVAEMKEFLKTHGVRLEAFEKHNDETEVKETEDNSVVVHETSGQRSRLESKSRSTIRQLSGTAFLIKNLPAGTTEFEVRDLLKRYTKSSVTVDANTPSIRSGLKRVLVPPLGITAIVEYAHSQQARLMYKALAYEPFRDSVLFLQWLPDGALKSSTPDDNEYEEIKSEASTHKPKRTKHEKSSVDKVKKIEQSDDEFELITSIPTGKRKFRDDHDDEDTVAVMDHSSHHDNENISYQISKSQRVKKYLNKKQKIEQIANNKSSELELIDKFMGHKSKKVKFTNDVNVECVNQLHSNNENRINKCDTTTNINEQHKEEINIKKSIPSKQLKKNKILIVRNIPFQATQKELIELFQPIGGLVNVRLPKKPTSGHRGFAFIALETLGVATHLLGRRLLMEYAQM</sequence>
<dbReference type="SUPFAM" id="SSF54928">
    <property type="entry name" value="RNA-binding domain, RBD"/>
    <property type="match status" value="2"/>
</dbReference>
<evidence type="ECO:0000256" key="7">
    <source>
        <dbReference type="ARBA" id="ARBA00023242"/>
    </source>
</evidence>
<feature type="region of interest" description="Disordered" evidence="10">
    <location>
        <begin position="336"/>
        <end position="368"/>
    </location>
</feature>